<reference evidence="2" key="2">
    <citation type="submission" date="2007-04" db="EMBL/GenBank/DDBJ databases">
        <title>Draft genome sequence of Bacteroides ovatus (ATCC 8483).</title>
        <authorList>
            <person name="Sudarsanam P."/>
            <person name="Ley R."/>
            <person name="Guruge J."/>
            <person name="Turnbaugh P.J."/>
            <person name="Mahowald M."/>
            <person name="Liep D."/>
            <person name="Gordon J."/>
        </authorList>
    </citation>
    <scope>NUCLEOTIDE SEQUENCE [LARGE SCALE GENOMIC DNA]</scope>
    <source>
        <strain evidence="2">ATCC 8483 / DSM 1896 / JCM 5824 / BCRC 10623 / CCUG 4943 / NCTC 11153</strain>
    </source>
</reference>
<evidence type="ECO:0000313" key="2">
    <source>
        <dbReference type="Proteomes" id="UP000005475"/>
    </source>
</evidence>
<reference evidence="1 2" key="1">
    <citation type="submission" date="2007-03" db="EMBL/GenBank/DDBJ databases">
        <authorList>
            <person name="Fulton L."/>
            <person name="Clifton S."/>
            <person name="Fulton B."/>
            <person name="Xu J."/>
            <person name="Minx P."/>
            <person name="Pepin K.H."/>
            <person name="Johnson M."/>
            <person name="Thiruvilangam P."/>
            <person name="Bhonagiri V."/>
            <person name="Nash W.E."/>
            <person name="Mardis E.R."/>
            <person name="Wilson R.K."/>
        </authorList>
    </citation>
    <scope>NUCLEOTIDE SEQUENCE [LARGE SCALE GENOMIC DNA]</scope>
    <source>
        <strain evidence="2">ATCC 8483 / DSM 1896 / JCM 5824 / BCRC 10623 / CCUG 4943 / NCTC 11153</strain>
    </source>
</reference>
<sequence>MLPGLSSCTKHARDRPANCFRLQKYVIYFVLAKESITNRNNF</sequence>
<dbReference type="Proteomes" id="UP000005475">
    <property type="component" value="Unassembled WGS sequence"/>
</dbReference>
<protein>
    <submittedName>
        <fullName evidence="1">Uncharacterized protein</fullName>
    </submittedName>
</protein>
<dbReference type="AlphaFoldDB" id="A0AAN3DA95"/>
<organism evidence="1 2">
    <name type="scientific">Bacteroides ovatus (strain ATCC 8483 / DSM 1896 / JCM 5824 / BCRC 10623 / CCUG 4943 / NCTC 11153)</name>
    <dbReference type="NCBI Taxonomy" id="411476"/>
    <lineage>
        <taxon>Bacteria</taxon>
        <taxon>Pseudomonadati</taxon>
        <taxon>Bacteroidota</taxon>
        <taxon>Bacteroidia</taxon>
        <taxon>Bacteroidales</taxon>
        <taxon>Bacteroidaceae</taxon>
        <taxon>Bacteroides</taxon>
    </lineage>
</organism>
<proteinExistence type="predicted"/>
<dbReference type="EMBL" id="AAXF02000035">
    <property type="protein sequence ID" value="EDO13717.1"/>
    <property type="molecule type" value="Genomic_DNA"/>
</dbReference>
<accession>A0AAN3DA95</accession>
<name>A0AAN3DA95_BACO1</name>
<evidence type="ECO:0000313" key="1">
    <source>
        <dbReference type="EMBL" id="EDO13717.1"/>
    </source>
</evidence>
<comment type="caution">
    <text evidence="1">The sequence shown here is derived from an EMBL/GenBank/DDBJ whole genome shotgun (WGS) entry which is preliminary data.</text>
</comment>
<gene>
    <name evidence="1" type="ORF">BACOVA_00610</name>
</gene>